<dbReference type="OrthoDB" id="1709800at2759"/>
<organism evidence="2 3">
    <name type="scientific">Adiantum capillus-veneris</name>
    <name type="common">Maidenhair fern</name>
    <dbReference type="NCBI Taxonomy" id="13818"/>
    <lineage>
        <taxon>Eukaryota</taxon>
        <taxon>Viridiplantae</taxon>
        <taxon>Streptophyta</taxon>
        <taxon>Embryophyta</taxon>
        <taxon>Tracheophyta</taxon>
        <taxon>Polypodiopsida</taxon>
        <taxon>Polypodiidae</taxon>
        <taxon>Polypodiales</taxon>
        <taxon>Pteridineae</taxon>
        <taxon>Pteridaceae</taxon>
        <taxon>Vittarioideae</taxon>
        <taxon>Adiantum</taxon>
    </lineage>
</organism>
<proteinExistence type="predicted"/>
<dbReference type="Proteomes" id="UP000886520">
    <property type="component" value="Chromosome 12"/>
</dbReference>
<feature type="region of interest" description="Disordered" evidence="1">
    <location>
        <begin position="221"/>
        <end position="250"/>
    </location>
</feature>
<name>A0A9D4URZ3_ADICA</name>
<evidence type="ECO:0000313" key="2">
    <source>
        <dbReference type="EMBL" id="KAI5072691.1"/>
    </source>
</evidence>
<dbReference type="PANTHER" id="PTHR33312:SF21">
    <property type="entry name" value="MEMBRANE-ASSOCIATED KINASE REGULATOR 3-RELATED"/>
    <property type="match status" value="1"/>
</dbReference>
<feature type="region of interest" description="Disordered" evidence="1">
    <location>
        <begin position="307"/>
        <end position="326"/>
    </location>
</feature>
<evidence type="ECO:0000256" key="1">
    <source>
        <dbReference type="SAM" id="MobiDB-lite"/>
    </source>
</evidence>
<accession>A0A9D4URZ3</accession>
<dbReference type="InterPro" id="IPR039620">
    <property type="entry name" value="BKI1/MAKR1/3/4"/>
</dbReference>
<dbReference type="AlphaFoldDB" id="A0A9D4URZ3"/>
<dbReference type="GO" id="GO:0019210">
    <property type="term" value="F:kinase inhibitor activity"/>
    <property type="evidence" value="ECO:0007669"/>
    <property type="project" value="InterPro"/>
</dbReference>
<reference evidence="2" key="1">
    <citation type="submission" date="2021-01" db="EMBL/GenBank/DDBJ databases">
        <title>Adiantum capillus-veneris genome.</title>
        <authorList>
            <person name="Fang Y."/>
            <person name="Liao Q."/>
        </authorList>
    </citation>
    <scope>NUCLEOTIDE SEQUENCE</scope>
    <source>
        <strain evidence="2">H3</strain>
        <tissue evidence="2">Leaf</tissue>
    </source>
</reference>
<dbReference type="PANTHER" id="PTHR33312">
    <property type="entry name" value="MEMBRANE-ASSOCIATED KINASE REGULATOR 4-RELATED"/>
    <property type="match status" value="1"/>
</dbReference>
<comment type="caution">
    <text evidence="2">The sequence shown here is derived from an EMBL/GenBank/DDBJ whole genome shotgun (WGS) entry which is preliminary data.</text>
</comment>
<evidence type="ECO:0000313" key="3">
    <source>
        <dbReference type="Proteomes" id="UP000886520"/>
    </source>
</evidence>
<protein>
    <submittedName>
        <fullName evidence="2">Uncharacterized protein</fullName>
    </submittedName>
</protein>
<dbReference type="GO" id="GO:0005886">
    <property type="term" value="C:plasma membrane"/>
    <property type="evidence" value="ECO:0007669"/>
    <property type="project" value="InterPro"/>
</dbReference>
<sequence>MENLSPTARKICMLDDHNIKFKSLYIDMDLAIHRSLNSPRGSSWLQKSLDSHEDFEFTMSHDMLKKDDLIHLQSTEAASADKLFFKGQILPLQQSPKLQSLQPIMAGPKLDEVHGENGKSLSTHLRDYLSLQSLNQRPSRTAGPSETSLGSLDNEKSCFTRCYNEEISTLPPHYRPSQGGLMFNAPLMQRRANEEGLSADFSLHDGPCRLDGTFDLFQNDSRSSSFRSHHSNVYWSSTEKDSSRDSSGSSRCSNGSYHDYACVQGTVHVEKKALHNFSKGIHPSIVNSSFNQSELCDIMGEFSSSANPNHGRGGLNHGKPPPAVSRLNSRRWSWKGLFTGLRKASKLWGDDGRSDVGSHDSSTEGKRPIFTFKELPGVMGESGTSGYRRSVGHDWEWQANTFQFVSREGSLKKGNIQPAKATVGVRDDCEEHQVAGTIYCLRSGGRQEASFDDSAGEVTSKREPKGKVQGNVWNAKESWSKCIDRMKKGTKLSVNANCKLVPNYKELESNMSKSANRMMNEEDKMDIYRVMKAKSLSSTPLAKSPVRRPEYGNKNTINMGTNLNGSLYEGTLYPMQGEASGLPASISSKAILMKSSNKKVGFAASCPASMRSSPHHSGLLAVVNKATPDLHTAIQGAIAHCKQSQLASANPPP</sequence>
<gene>
    <name evidence="2" type="ORF">GOP47_0012797</name>
</gene>
<keyword evidence="3" id="KW-1185">Reference proteome</keyword>
<dbReference type="EMBL" id="JABFUD020000012">
    <property type="protein sequence ID" value="KAI5072691.1"/>
    <property type="molecule type" value="Genomic_DNA"/>
</dbReference>